<reference evidence="2" key="1">
    <citation type="journal article" date="2019" name="Int. J. Syst. Evol. Microbiol.">
        <title>The Global Catalogue of Microorganisms (GCM) 10K type strain sequencing project: providing services to taxonomists for standard genome sequencing and annotation.</title>
        <authorList>
            <consortium name="The Broad Institute Genomics Platform"/>
            <consortium name="The Broad Institute Genome Sequencing Center for Infectious Disease"/>
            <person name="Wu L."/>
            <person name="Ma J."/>
        </authorList>
    </citation>
    <scope>NUCLEOTIDE SEQUENCE [LARGE SCALE GENOMIC DNA]</scope>
    <source>
        <strain evidence="2">KCTC 42911</strain>
    </source>
</reference>
<accession>A0ABV7TJ68</accession>
<dbReference type="Proteomes" id="UP001595629">
    <property type="component" value="Unassembled WGS sequence"/>
</dbReference>
<keyword evidence="2" id="KW-1185">Reference proteome</keyword>
<name>A0ABV7TJ68_9RHOB</name>
<gene>
    <name evidence="1" type="ORF">ACFORG_14335</name>
</gene>
<evidence type="ECO:0000313" key="1">
    <source>
        <dbReference type="EMBL" id="MFC3614945.1"/>
    </source>
</evidence>
<proteinExistence type="predicted"/>
<comment type="caution">
    <text evidence="1">The sequence shown here is derived from an EMBL/GenBank/DDBJ whole genome shotgun (WGS) entry which is preliminary data.</text>
</comment>
<dbReference type="EMBL" id="JBHRXI010000016">
    <property type="protein sequence ID" value="MFC3614945.1"/>
    <property type="molecule type" value="Genomic_DNA"/>
</dbReference>
<dbReference type="RefSeq" id="WP_386736222.1">
    <property type="nucleotide sequence ID" value="NZ_JBHRXI010000016.1"/>
</dbReference>
<sequence length="58" mass="6732">MIPFFFSTNVRRFHSPDLSDMQRALLEDDPRVSSGTGAAASPVEFDLPWHQERRTVRR</sequence>
<organism evidence="1 2">
    <name type="scientific">Lutimaribacter marinistellae</name>
    <dbReference type="NCBI Taxonomy" id="1820329"/>
    <lineage>
        <taxon>Bacteria</taxon>
        <taxon>Pseudomonadati</taxon>
        <taxon>Pseudomonadota</taxon>
        <taxon>Alphaproteobacteria</taxon>
        <taxon>Rhodobacterales</taxon>
        <taxon>Roseobacteraceae</taxon>
        <taxon>Lutimaribacter</taxon>
    </lineage>
</organism>
<evidence type="ECO:0000313" key="2">
    <source>
        <dbReference type="Proteomes" id="UP001595629"/>
    </source>
</evidence>
<protein>
    <submittedName>
        <fullName evidence="1">Uncharacterized protein</fullName>
    </submittedName>
</protein>